<dbReference type="OrthoDB" id="9802051at2"/>
<organism evidence="8 9">
    <name type="scientific">Kangiella geojedonensis</name>
    <dbReference type="NCBI Taxonomy" id="914150"/>
    <lineage>
        <taxon>Bacteria</taxon>
        <taxon>Pseudomonadati</taxon>
        <taxon>Pseudomonadota</taxon>
        <taxon>Gammaproteobacteria</taxon>
        <taxon>Kangiellales</taxon>
        <taxon>Kangiellaceae</taxon>
        <taxon>Kangiella</taxon>
    </lineage>
</organism>
<dbReference type="AlphaFoldDB" id="A0A0F6RDD1"/>
<reference evidence="8 9" key="1">
    <citation type="submission" date="2015-02" db="EMBL/GenBank/DDBJ databases">
        <title>Complete genome sequence of Kangiella geojedonensis strain YCS-5T.</title>
        <authorList>
            <person name="Kim K.M."/>
        </authorList>
    </citation>
    <scope>NUCLEOTIDE SEQUENCE [LARGE SCALE GENOMIC DNA]</scope>
    <source>
        <strain evidence="8 9">YCS-5</strain>
    </source>
</reference>
<dbReference type="Pfam" id="PF02195">
    <property type="entry name" value="ParB_N"/>
    <property type="match status" value="1"/>
</dbReference>
<evidence type="ECO:0000256" key="6">
    <source>
        <dbReference type="SAM" id="MobiDB-lite"/>
    </source>
</evidence>
<feature type="region of interest" description="Disordered" evidence="6">
    <location>
        <begin position="1"/>
        <end position="37"/>
    </location>
</feature>
<dbReference type="KEGG" id="kge:TQ33_2271"/>
<accession>A0A0F6RDD1</accession>
<dbReference type="InterPro" id="IPR041468">
    <property type="entry name" value="HTH_ParB/Spo0J"/>
</dbReference>
<evidence type="ECO:0000313" key="8">
    <source>
        <dbReference type="EMBL" id="AKE53193.1"/>
    </source>
</evidence>
<evidence type="ECO:0000256" key="2">
    <source>
        <dbReference type="ARBA" id="ARBA00022372"/>
    </source>
</evidence>
<protein>
    <recommendedName>
        <fullName evidence="2">Probable chromosome-partitioning protein ParB</fullName>
    </recommendedName>
</protein>
<dbReference type="SUPFAM" id="SSF110849">
    <property type="entry name" value="ParB/Sulfiredoxin"/>
    <property type="match status" value="1"/>
</dbReference>
<keyword evidence="3" id="KW-0159">Chromosome partition</keyword>
<comment type="similarity">
    <text evidence="1">Belongs to the ParB family.</text>
</comment>
<feature type="domain" description="ParB-like N-terminal" evidence="7">
    <location>
        <begin position="45"/>
        <end position="135"/>
    </location>
</feature>
<dbReference type="RefSeq" id="WP_046562166.1">
    <property type="nucleotide sequence ID" value="NZ_CP010975.1"/>
</dbReference>
<evidence type="ECO:0000259" key="7">
    <source>
        <dbReference type="SMART" id="SM00470"/>
    </source>
</evidence>
<dbReference type="InterPro" id="IPR036086">
    <property type="entry name" value="ParB/Sulfiredoxin_sf"/>
</dbReference>
<proteinExistence type="inferred from homology"/>
<dbReference type="InterPro" id="IPR050336">
    <property type="entry name" value="Chromosome_partition/occlusion"/>
</dbReference>
<dbReference type="FunFam" id="3.90.1530.30:FF:000001">
    <property type="entry name" value="Chromosome partitioning protein ParB"/>
    <property type="match status" value="1"/>
</dbReference>
<keyword evidence="4" id="KW-0238">DNA-binding</keyword>
<dbReference type="STRING" id="914150.TQ33_2271"/>
<dbReference type="InterPro" id="IPR057240">
    <property type="entry name" value="ParB_dimer_C"/>
</dbReference>
<dbReference type="NCBIfam" id="TIGR00180">
    <property type="entry name" value="parB_part"/>
    <property type="match status" value="1"/>
</dbReference>
<keyword evidence="9" id="KW-1185">Reference proteome</keyword>
<dbReference type="InterPro" id="IPR003115">
    <property type="entry name" value="ParB_N"/>
</dbReference>
<evidence type="ECO:0000256" key="1">
    <source>
        <dbReference type="ARBA" id="ARBA00006295"/>
    </source>
</evidence>
<name>A0A0F6RDD1_9GAMM</name>
<gene>
    <name evidence="8" type="ORF">TQ33_2271</name>
</gene>
<dbReference type="Gene3D" id="3.90.1530.30">
    <property type="match status" value="1"/>
</dbReference>
<dbReference type="GO" id="GO:0005694">
    <property type="term" value="C:chromosome"/>
    <property type="evidence" value="ECO:0007669"/>
    <property type="project" value="TreeGrafter"/>
</dbReference>
<dbReference type="GO" id="GO:0003677">
    <property type="term" value="F:DNA binding"/>
    <property type="evidence" value="ECO:0007669"/>
    <property type="project" value="UniProtKB-KW"/>
</dbReference>
<dbReference type="Proteomes" id="UP000034071">
    <property type="component" value="Chromosome"/>
</dbReference>
<dbReference type="Pfam" id="PF23552">
    <property type="entry name" value="ParB_C"/>
    <property type="match status" value="1"/>
</dbReference>
<dbReference type="Gene3D" id="1.10.10.2830">
    <property type="match status" value="1"/>
</dbReference>
<dbReference type="HOGENOM" id="CLU_023853_0_0_6"/>
<dbReference type="InterPro" id="IPR004437">
    <property type="entry name" value="ParB/RepB/Spo0J"/>
</dbReference>
<dbReference type="PANTHER" id="PTHR33375">
    <property type="entry name" value="CHROMOSOME-PARTITIONING PROTEIN PARB-RELATED"/>
    <property type="match status" value="1"/>
</dbReference>
<dbReference type="CDD" id="cd16393">
    <property type="entry name" value="SPO0J_N"/>
    <property type="match status" value="1"/>
</dbReference>
<evidence type="ECO:0000313" key="9">
    <source>
        <dbReference type="Proteomes" id="UP000034071"/>
    </source>
</evidence>
<dbReference type="PANTHER" id="PTHR33375:SF1">
    <property type="entry name" value="CHROMOSOME-PARTITIONING PROTEIN PARB-RELATED"/>
    <property type="match status" value="1"/>
</dbReference>
<dbReference type="SMART" id="SM00470">
    <property type="entry name" value="ParB"/>
    <property type="match status" value="1"/>
</dbReference>
<dbReference type="EMBL" id="CP010975">
    <property type="protein sequence ID" value="AKE53193.1"/>
    <property type="molecule type" value="Genomic_DNA"/>
</dbReference>
<evidence type="ECO:0000256" key="4">
    <source>
        <dbReference type="ARBA" id="ARBA00023125"/>
    </source>
</evidence>
<dbReference type="GO" id="GO:0045881">
    <property type="term" value="P:positive regulation of sporulation resulting in formation of a cellular spore"/>
    <property type="evidence" value="ECO:0007669"/>
    <property type="project" value="TreeGrafter"/>
</dbReference>
<sequence>MSKRGLGKGLDALLGNSTSKTAREAKKSGASADSETILSQDGVLKEMPIEFLQPGQYQPRRVMTEEGLEELADSIRAQGMIQPIVIRPVAKDKYEIIAGERRWRAAQRAELHQVPVLIKEVPDEAAIAMALIENIQREDLNAMEEANALHRLKEEFNLSHQQTADAVGKSRTTVTNLLRLMQLTDACKTHLERGDMEMGHARALLALQGSQQSDTAKIVVQKGLTVRETEKLIRNINEPKKKPKKTDKDHHIVALEQQLADKIGATVAINHGNKGKGNLVINYHSLDELDGILQHLGIQQD</sequence>
<comment type="function">
    <text evidence="5">Involved in chromosome partition. Localize to both poles of the predivisional cell following completion of DNA replication. Binds to the DNA origin of replication.</text>
</comment>
<evidence type="ECO:0000256" key="3">
    <source>
        <dbReference type="ARBA" id="ARBA00022829"/>
    </source>
</evidence>
<dbReference type="FunFam" id="1.10.10.2830:FF:000001">
    <property type="entry name" value="Chromosome partitioning protein ParB"/>
    <property type="match status" value="1"/>
</dbReference>
<dbReference type="GO" id="GO:0007059">
    <property type="term" value="P:chromosome segregation"/>
    <property type="evidence" value="ECO:0007669"/>
    <property type="project" value="UniProtKB-KW"/>
</dbReference>
<evidence type="ECO:0000256" key="5">
    <source>
        <dbReference type="ARBA" id="ARBA00025472"/>
    </source>
</evidence>
<dbReference type="Pfam" id="PF17762">
    <property type="entry name" value="HTH_ParB"/>
    <property type="match status" value="1"/>
</dbReference>